<organism evidence="2 3">
    <name type="scientific">Candidatus Neomicrothrix parvicella RN1</name>
    <dbReference type="NCBI Taxonomy" id="1229780"/>
    <lineage>
        <taxon>Bacteria</taxon>
        <taxon>Bacillati</taxon>
        <taxon>Actinomycetota</taxon>
        <taxon>Acidimicrobiia</taxon>
        <taxon>Acidimicrobiales</taxon>
        <taxon>Microthrixaceae</taxon>
        <taxon>Candidatus Neomicrothrix</taxon>
    </lineage>
</organism>
<feature type="compositionally biased region" description="Basic and acidic residues" evidence="1">
    <location>
        <begin position="275"/>
        <end position="287"/>
    </location>
</feature>
<dbReference type="Proteomes" id="UP000018291">
    <property type="component" value="Unassembled WGS sequence"/>
</dbReference>
<dbReference type="AlphaFoldDB" id="R4YY58"/>
<reference evidence="2 3" key="1">
    <citation type="journal article" date="2013" name="ISME J.">
        <title>Metabolic model for the filamentous 'Candidatus Microthrix parvicella' based on genomic and metagenomic analyses.</title>
        <authorList>
            <person name="Jon McIlroy S."/>
            <person name="Kristiansen R."/>
            <person name="Albertsen M."/>
            <person name="Michael Karst S."/>
            <person name="Rossetti S."/>
            <person name="Lund Nielsen J."/>
            <person name="Tandoi V."/>
            <person name="James Seviour R."/>
            <person name="Nielsen P.H."/>
        </authorList>
    </citation>
    <scope>NUCLEOTIDE SEQUENCE [LARGE SCALE GENOMIC DNA]</scope>
    <source>
        <strain evidence="2 3">RN1</strain>
    </source>
</reference>
<dbReference type="EMBL" id="CANL01000001">
    <property type="protein sequence ID" value="CCM61836.1"/>
    <property type="molecule type" value="Genomic_DNA"/>
</dbReference>
<gene>
    <name evidence="2" type="ORF">BN381_10067</name>
</gene>
<feature type="region of interest" description="Disordered" evidence="1">
    <location>
        <begin position="37"/>
        <end position="63"/>
    </location>
</feature>
<proteinExistence type="predicted"/>
<evidence type="ECO:0000313" key="3">
    <source>
        <dbReference type="Proteomes" id="UP000018291"/>
    </source>
</evidence>
<feature type="compositionally biased region" description="Basic residues" evidence="1">
    <location>
        <begin position="251"/>
        <end position="268"/>
    </location>
</feature>
<name>R4YY58_9ACTN</name>
<protein>
    <submittedName>
        <fullName evidence="2">Uncharacterized protein</fullName>
    </submittedName>
</protein>
<evidence type="ECO:0000256" key="1">
    <source>
        <dbReference type="SAM" id="MobiDB-lite"/>
    </source>
</evidence>
<sequence>MSCVVHTANTNAGNCAGPELELTFSFRGRSHRVSSEKISGGCRLGRARGPPTGRRVSTPRASGGTAIRRVLDQPIFDVSFYRVMAPHPRAHVDPAKGYGSSQQLMSNALFVSPDHSRQAFLHRGRVTGGSVWHHSADSVRSTDGQLDLNPAWTMDLIGGDFGHPSFFPHDGKLLLMGTHPTTDSFSYISSPDGQASINAAMTALGGGPHQLETVAARPPGGAAPGRGVLHPVESPRVLRCPSRQLLQPSRHLARRNRHHRRRRCRRPNGHPSVEIQRRTHALEARWP</sequence>
<dbReference type="HOGENOM" id="CLU_968702_0_0_11"/>
<evidence type="ECO:0000313" key="2">
    <source>
        <dbReference type="EMBL" id="CCM61836.1"/>
    </source>
</evidence>
<keyword evidence="3" id="KW-1185">Reference proteome</keyword>
<accession>R4YY58</accession>
<dbReference type="STRING" id="1229780.BN381_10067"/>
<comment type="caution">
    <text evidence="2">The sequence shown here is derived from an EMBL/GenBank/DDBJ whole genome shotgun (WGS) entry which is preliminary data.</text>
</comment>
<feature type="region of interest" description="Disordered" evidence="1">
    <location>
        <begin position="251"/>
        <end position="287"/>
    </location>
</feature>